<dbReference type="InterPro" id="IPR027417">
    <property type="entry name" value="P-loop_NTPase"/>
</dbReference>
<dbReference type="CDD" id="cd03711">
    <property type="entry name" value="Tet_C"/>
    <property type="match status" value="1"/>
</dbReference>
<dbReference type="RefSeq" id="WP_023544834.1">
    <property type="nucleotide sequence ID" value="NZ_CM002285.1"/>
</dbReference>
<organism evidence="7 8">
    <name type="scientific">Streptomyces roseochromogenus subsp. oscitans DS 12.976</name>
    <dbReference type="NCBI Taxonomy" id="1352936"/>
    <lineage>
        <taxon>Bacteria</taxon>
        <taxon>Bacillati</taxon>
        <taxon>Actinomycetota</taxon>
        <taxon>Actinomycetes</taxon>
        <taxon>Kitasatosporales</taxon>
        <taxon>Streptomycetaceae</taxon>
        <taxon>Streptomyces</taxon>
    </lineage>
</organism>
<dbReference type="PRINTS" id="PR01037">
    <property type="entry name" value="TCRTETOQM"/>
</dbReference>
<dbReference type="InterPro" id="IPR005517">
    <property type="entry name" value="Transl_elong_EFG/EF2_IV"/>
</dbReference>
<dbReference type="SUPFAM" id="SSF54211">
    <property type="entry name" value="Ribosomal protein S5 domain 2-like"/>
    <property type="match status" value="1"/>
</dbReference>
<feature type="compositionally biased region" description="Low complexity" evidence="5">
    <location>
        <begin position="330"/>
        <end position="344"/>
    </location>
</feature>
<proteinExistence type="predicted"/>
<dbReference type="InterPro" id="IPR005225">
    <property type="entry name" value="Small_GTP-bd"/>
</dbReference>
<evidence type="ECO:0000256" key="1">
    <source>
        <dbReference type="ARBA" id="ARBA00022741"/>
    </source>
</evidence>
<dbReference type="PATRIC" id="fig|1352936.5.peg.887"/>
<dbReference type="SUPFAM" id="SSF50447">
    <property type="entry name" value="Translation proteins"/>
    <property type="match status" value="1"/>
</dbReference>
<dbReference type="Gene3D" id="2.40.30.10">
    <property type="entry name" value="Translation factors"/>
    <property type="match status" value="1"/>
</dbReference>
<keyword evidence="4" id="KW-0046">Antibiotic resistance</keyword>
<dbReference type="GO" id="GO:0006412">
    <property type="term" value="P:translation"/>
    <property type="evidence" value="ECO:0007669"/>
    <property type="project" value="UniProtKB-KW"/>
</dbReference>
<dbReference type="CDD" id="cd01684">
    <property type="entry name" value="Tet_like_IV"/>
    <property type="match status" value="1"/>
</dbReference>
<reference evidence="7 8" key="1">
    <citation type="journal article" date="2014" name="Genome Announc.">
        <title>Draft Genome Sequence of Streptomyces roseochromogenes subsp. oscitans DS 12.976, Producer of the Aminocoumarin Antibiotic Clorobiocin.</title>
        <authorList>
            <person name="Ruckert C."/>
            <person name="Kalinowski J."/>
            <person name="Heide L."/>
            <person name="Apel A.K."/>
        </authorList>
    </citation>
    <scope>NUCLEOTIDE SEQUENCE [LARGE SCALE GENOMIC DNA]</scope>
    <source>
        <strain evidence="7 8">DS 12.976</strain>
    </source>
</reference>
<dbReference type="InterPro" id="IPR035650">
    <property type="entry name" value="Tet_C"/>
</dbReference>
<dbReference type="InterPro" id="IPR009000">
    <property type="entry name" value="Transl_B-barrel_sf"/>
</dbReference>
<dbReference type="SMART" id="SM00889">
    <property type="entry name" value="EFG_IV"/>
    <property type="match status" value="1"/>
</dbReference>
<dbReference type="Pfam" id="PF00009">
    <property type="entry name" value="GTP_EFTU"/>
    <property type="match status" value="1"/>
</dbReference>
<comment type="caution">
    <text evidence="7">The sequence shown here is derived from an EMBL/GenBank/DDBJ whole genome shotgun (WGS) entry which is preliminary data.</text>
</comment>
<gene>
    <name evidence="7" type="ORF">M878_04105</name>
</gene>
<name>V6KV55_STRRC</name>
<evidence type="ECO:0000256" key="3">
    <source>
        <dbReference type="ARBA" id="ARBA00023134"/>
    </source>
</evidence>
<evidence type="ECO:0000313" key="7">
    <source>
        <dbReference type="EMBL" id="EST35893.1"/>
    </source>
</evidence>
<dbReference type="PROSITE" id="PS51722">
    <property type="entry name" value="G_TR_2"/>
    <property type="match status" value="1"/>
</dbReference>
<evidence type="ECO:0000259" key="6">
    <source>
        <dbReference type="PROSITE" id="PS51722"/>
    </source>
</evidence>
<feature type="compositionally biased region" description="Gly residues" evidence="5">
    <location>
        <begin position="360"/>
        <end position="370"/>
    </location>
</feature>
<dbReference type="Gene3D" id="3.40.50.300">
    <property type="entry name" value="P-loop containing nucleotide triphosphate hydrolases"/>
    <property type="match status" value="1"/>
</dbReference>
<dbReference type="Gene3D" id="3.30.70.870">
    <property type="entry name" value="Elongation Factor G (Translational Gtpase), domain 3"/>
    <property type="match status" value="1"/>
</dbReference>
<protein>
    <recommendedName>
        <fullName evidence="6">Tr-type G domain-containing protein</fullName>
    </recommendedName>
</protein>
<evidence type="ECO:0000256" key="2">
    <source>
        <dbReference type="ARBA" id="ARBA00022917"/>
    </source>
</evidence>
<dbReference type="GO" id="GO:0046677">
    <property type="term" value="P:response to antibiotic"/>
    <property type="evidence" value="ECO:0007669"/>
    <property type="project" value="UniProtKB-KW"/>
</dbReference>
<dbReference type="STRING" id="1352936.M878_04105"/>
<keyword evidence="8" id="KW-1185">Reference proteome</keyword>
<dbReference type="InterPro" id="IPR014721">
    <property type="entry name" value="Ribsml_uS5_D2-typ_fold_subgr"/>
</dbReference>
<dbReference type="CDD" id="cd04168">
    <property type="entry name" value="TetM_like"/>
    <property type="match status" value="1"/>
</dbReference>
<evidence type="ECO:0000256" key="4">
    <source>
        <dbReference type="ARBA" id="ARBA00023251"/>
    </source>
</evidence>
<dbReference type="HOGENOM" id="CLU_002794_4_2_11"/>
<dbReference type="GO" id="GO:0003924">
    <property type="term" value="F:GTPase activity"/>
    <property type="evidence" value="ECO:0007669"/>
    <property type="project" value="InterPro"/>
</dbReference>
<dbReference type="Gene3D" id="3.30.230.10">
    <property type="match status" value="1"/>
</dbReference>
<dbReference type="Pfam" id="PF00679">
    <property type="entry name" value="EFG_C"/>
    <property type="match status" value="1"/>
</dbReference>
<dbReference type="PROSITE" id="PS00301">
    <property type="entry name" value="G_TR_1"/>
    <property type="match status" value="1"/>
</dbReference>
<dbReference type="PRINTS" id="PR00315">
    <property type="entry name" value="ELONGATNFCT"/>
</dbReference>
<dbReference type="GO" id="GO:0032790">
    <property type="term" value="P:ribosome disassembly"/>
    <property type="evidence" value="ECO:0007669"/>
    <property type="project" value="TreeGrafter"/>
</dbReference>
<sequence>MHLLNLGILAHVDAGKTSLTERLLHTVGVIDEVGSVDAGSTTTDTLALERRRGITIKSAVVSFPLAGVTVNLIDTPGHPDFIAEVERVLGVLDGAVLVVSAVEGVQAQTRVLMRTLRRLRIPTLIFVNKIDRRGANGSAVLDQMTRRLAVPLAPMGCPTALGTRAAGFVPGLAPAALDVLADHDDDLIAAYLDGGVGDTRLHAALATQTRRALVHPVYFGSALTGAGVPDLITGIERLLPTADGDPAAPLSATVFKVERGPAGEKVAYARIFSGTLRVRDRVPFGVGGGEGAEAEGRAEGQGSEVRGAGSVTDGHGGGRTQGRGADDPARGPARNGRAAAPAADGRGEGQVLGARPEGPGADGPSGGVGGRCRPEGRVTGLSVFEGATDVRRDNAAAGRIVKVWGLGGIRIGDALGRPAAAYGHHFAPPTLETVVVPGPGTDRRSLHLALTQLAEQDPLIGVRHDEPRGETSVSLYGEVQKEVVQATLAEEYGLDVAFRETTTLCIERPVGTGHAVEFNKKEPNPFLATVGLRVEPAPPGSGVEFRLEVELGSMPYAFFKAVEDTVRETLGQGLHGWQVPDCAVTMTHSGYSPRQSHAHQGFDKSMSSTGYDFRGLTPLVLTEALRRAGTLVHEPLHRFRLEGPADTLGALLPVLARLGAVPETTGALGAACVLEGTVPAARVHELEQRLPGLTRGEGELETAFDHYAPVTRGTVPQRPRTDHNPLNRKEYLLNVMRRVGERTG</sequence>
<dbReference type="Pfam" id="PF03764">
    <property type="entry name" value="EFG_IV"/>
    <property type="match status" value="1"/>
</dbReference>
<accession>V6KV55</accession>
<dbReference type="PANTHER" id="PTHR43261">
    <property type="entry name" value="TRANSLATION ELONGATION FACTOR G-RELATED"/>
    <property type="match status" value="1"/>
</dbReference>
<keyword evidence="2" id="KW-0648">Protein biosynthesis</keyword>
<keyword evidence="3" id="KW-0342">GTP-binding</keyword>
<dbReference type="OrthoDB" id="9801472at2"/>
<dbReference type="InterPro" id="IPR000795">
    <property type="entry name" value="T_Tr_GTP-bd_dom"/>
</dbReference>
<dbReference type="NCBIfam" id="TIGR00231">
    <property type="entry name" value="small_GTP"/>
    <property type="match status" value="1"/>
</dbReference>
<dbReference type="InterPro" id="IPR020568">
    <property type="entry name" value="Ribosomal_Su5_D2-typ_SF"/>
</dbReference>
<dbReference type="InterPro" id="IPR000640">
    <property type="entry name" value="EFG_V-like"/>
</dbReference>
<dbReference type="InterPro" id="IPR031157">
    <property type="entry name" value="G_TR_CS"/>
</dbReference>
<dbReference type="GO" id="GO:0005525">
    <property type="term" value="F:GTP binding"/>
    <property type="evidence" value="ECO:0007669"/>
    <property type="project" value="UniProtKB-KW"/>
</dbReference>
<feature type="region of interest" description="Disordered" evidence="5">
    <location>
        <begin position="282"/>
        <end position="374"/>
    </location>
</feature>
<dbReference type="SUPFAM" id="SSF54980">
    <property type="entry name" value="EF-G C-terminal domain-like"/>
    <property type="match status" value="2"/>
</dbReference>
<dbReference type="InterPro" id="IPR035647">
    <property type="entry name" value="EFG_III/V"/>
</dbReference>
<keyword evidence="1" id="KW-0547">Nucleotide-binding</keyword>
<dbReference type="PANTHER" id="PTHR43261:SF1">
    <property type="entry name" value="RIBOSOME-RELEASING FACTOR 2, MITOCHONDRIAL"/>
    <property type="match status" value="1"/>
</dbReference>
<dbReference type="SUPFAM" id="SSF52540">
    <property type="entry name" value="P-loop containing nucleoside triphosphate hydrolases"/>
    <property type="match status" value="1"/>
</dbReference>
<evidence type="ECO:0000313" key="8">
    <source>
        <dbReference type="Proteomes" id="UP000017984"/>
    </source>
</evidence>
<evidence type="ECO:0000256" key="5">
    <source>
        <dbReference type="SAM" id="MobiDB-lite"/>
    </source>
</evidence>
<feature type="domain" description="Tr-type G" evidence="6">
    <location>
        <begin position="1"/>
        <end position="243"/>
    </location>
</feature>
<dbReference type="AlphaFoldDB" id="V6KV55"/>
<dbReference type="EMBL" id="AWQX01000031">
    <property type="protein sequence ID" value="EST35893.1"/>
    <property type="molecule type" value="Genomic_DNA"/>
</dbReference>
<dbReference type="Proteomes" id="UP000017984">
    <property type="component" value="Chromosome"/>
</dbReference>